<dbReference type="GO" id="GO:0005096">
    <property type="term" value="F:GTPase activator activity"/>
    <property type="evidence" value="ECO:0007669"/>
    <property type="project" value="InterPro"/>
</dbReference>
<dbReference type="InterPro" id="IPR027267">
    <property type="entry name" value="AH/BAR_dom_sf"/>
</dbReference>
<evidence type="ECO:0000256" key="1">
    <source>
        <dbReference type="SAM" id="MobiDB-lite"/>
    </source>
</evidence>
<accession>A0A182N8D5</accession>
<dbReference type="Proteomes" id="UP000075884">
    <property type="component" value="Unassembled WGS sequence"/>
</dbReference>
<dbReference type="Pfam" id="PF00620">
    <property type="entry name" value="RhoGAP"/>
    <property type="match status" value="1"/>
</dbReference>
<feature type="region of interest" description="Disordered" evidence="1">
    <location>
        <begin position="549"/>
        <end position="569"/>
    </location>
</feature>
<dbReference type="GO" id="GO:0005737">
    <property type="term" value="C:cytoplasm"/>
    <property type="evidence" value="ECO:0007669"/>
    <property type="project" value="InterPro"/>
</dbReference>
<dbReference type="InterPro" id="IPR047234">
    <property type="entry name" value="GRAF_fam"/>
</dbReference>
<keyword evidence="4" id="KW-1185">Reference proteome</keyword>
<dbReference type="SUPFAM" id="SSF103657">
    <property type="entry name" value="BAR/IMD domain-like"/>
    <property type="match status" value="1"/>
</dbReference>
<dbReference type="VEuPathDB" id="VectorBase:ADIR003909"/>
<dbReference type="Gene3D" id="1.10.555.10">
    <property type="entry name" value="Rho GTPase activation protein"/>
    <property type="match status" value="2"/>
</dbReference>
<dbReference type="SMART" id="SM00324">
    <property type="entry name" value="RhoGAP"/>
    <property type="match status" value="1"/>
</dbReference>
<dbReference type="InterPro" id="IPR008936">
    <property type="entry name" value="Rho_GTPase_activation_prot"/>
</dbReference>
<feature type="compositionally biased region" description="Polar residues" evidence="1">
    <location>
        <begin position="422"/>
        <end position="432"/>
    </location>
</feature>
<reference evidence="3" key="2">
    <citation type="submission" date="2020-05" db="UniProtKB">
        <authorList>
            <consortium name="EnsemblMetazoa"/>
        </authorList>
    </citation>
    <scope>IDENTIFICATION</scope>
    <source>
        <strain evidence="3">WRAIR2</strain>
    </source>
</reference>
<dbReference type="SUPFAM" id="SSF48350">
    <property type="entry name" value="GTPase activation domain, GAP"/>
    <property type="match status" value="1"/>
</dbReference>
<feature type="compositionally biased region" description="Polar residues" evidence="1">
    <location>
        <begin position="441"/>
        <end position="458"/>
    </location>
</feature>
<reference evidence="4" key="1">
    <citation type="submission" date="2013-03" db="EMBL/GenBank/DDBJ databases">
        <title>The Genome Sequence of Anopheles dirus WRAIR2.</title>
        <authorList>
            <consortium name="The Broad Institute Genomics Platform"/>
            <person name="Neafsey D.E."/>
            <person name="Walton C."/>
            <person name="Walker B."/>
            <person name="Young S.K."/>
            <person name="Zeng Q."/>
            <person name="Gargeya S."/>
            <person name="Fitzgerald M."/>
            <person name="Haas B."/>
            <person name="Abouelleil A."/>
            <person name="Allen A.W."/>
            <person name="Alvarado L."/>
            <person name="Arachchi H.M."/>
            <person name="Berlin A.M."/>
            <person name="Chapman S.B."/>
            <person name="Gainer-Dewar J."/>
            <person name="Goldberg J."/>
            <person name="Griggs A."/>
            <person name="Gujja S."/>
            <person name="Hansen M."/>
            <person name="Howarth C."/>
            <person name="Imamovic A."/>
            <person name="Ireland A."/>
            <person name="Larimer J."/>
            <person name="McCowan C."/>
            <person name="Murphy C."/>
            <person name="Pearson M."/>
            <person name="Poon T.W."/>
            <person name="Priest M."/>
            <person name="Roberts A."/>
            <person name="Saif S."/>
            <person name="Shea T."/>
            <person name="Sisk P."/>
            <person name="Sykes S."/>
            <person name="Wortman J."/>
            <person name="Nusbaum C."/>
            <person name="Birren B."/>
        </authorList>
    </citation>
    <scope>NUCLEOTIDE SEQUENCE [LARGE SCALE GENOMIC DNA]</scope>
    <source>
        <strain evidence="4">WRAIR2</strain>
    </source>
</reference>
<dbReference type="PANTHER" id="PTHR12552">
    <property type="entry name" value="OLIGOPHRENIN 1"/>
    <property type="match status" value="1"/>
</dbReference>
<protein>
    <recommendedName>
        <fullName evidence="2">Rho-GAP domain-containing protein</fullName>
    </recommendedName>
</protein>
<dbReference type="PANTHER" id="PTHR12552:SF1">
    <property type="entry name" value="RHO GTPASE-ACTIVATING PROTEIN GRAF"/>
    <property type="match status" value="1"/>
</dbReference>
<proteinExistence type="predicted"/>
<dbReference type="InterPro" id="IPR000198">
    <property type="entry name" value="RhoGAP_dom"/>
</dbReference>
<evidence type="ECO:0000259" key="2">
    <source>
        <dbReference type="PROSITE" id="PS50238"/>
    </source>
</evidence>
<feature type="region of interest" description="Disordered" evidence="1">
    <location>
        <begin position="396"/>
        <end position="458"/>
    </location>
</feature>
<evidence type="ECO:0000313" key="4">
    <source>
        <dbReference type="Proteomes" id="UP000075884"/>
    </source>
</evidence>
<name>A0A182N8D5_9DIPT</name>
<dbReference type="GO" id="GO:0007165">
    <property type="term" value="P:signal transduction"/>
    <property type="evidence" value="ECO:0007669"/>
    <property type="project" value="InterPro"/>
</dbReference>
<dbReference type="Pfam" id="PF16746">
    <property type="entry name" value="BAR_3"/>
    <property type="match status" value="1"/>
</dbReference>
<dbReference type="PROSITE" id="PS50238">
    <property type="entry name" value="RHOGAP"/>
    <property type="match status" value="1"/>
</dbReference>
<dbReference type="InterPro" id="IPR004148">
    <property type="entry name" value="BAR_dom"/>
</dbReference>
<organism evidence="3 4">
    <name type="scientific">Anopheles dirus</name>
    <dbReference type="NCBI Taxonomy" id="7168"/>
    <lineage>
        <taxon>Eukaryota</taxon>
        <taxon>Metazoa</taxon>
        <taxon>Ecdysozoa</taxon>
        <taxon>Arthropoda</taxon>
        <taxon>Hexapoda</taxon>
        <taxon>Insecta</taxon>
        <taxon>Pterygota</taxon>
        <taxon>Neoptera</taxon>
        <taxon>Endopterygota</taxon>
        <taxon>Diptera</taxon>
        <taxon>Nematocera</taxon>
        <taxon>Culicoidea</taxon>
        <taxon>Culicidae</taxon>
        <taxon>Anophelinae</taxon>
        <taxon>Anopheles</taxon>
    </lineage>
</organism>
<feature type="domain" description="Rho-GAP" evidence="2">
    <location>
        <begin position="113"/>
        <end position="330"/>
    </location>
</feature>
<dbReference type="Gene3D" id="1.20.1270.60">
    <property type="entry name" value="Arfaptin homology (AH) domain/BAR domain"/>
    <property type="match status" value="1"/>
</dbReference>
<dbReference type="EnsemblMetazoa" id="ADIR003909-RA">
    <property type="protein sequence ID" value="ADIR003909-PA"/>
    <property type="gene ID" value="ADIR003909"/>
</dbReference>
<dbReference type="AlphaFoldDB" id="A0A182N8D5"/>
<dbReference type="STRING" id="7168.A0A182N8D5"/>
<sequence length="569" mass="62424">LSRAQRTLSKSLKEFNFECIGSTQTDDEQVIADSLKQFSKLISAIEEERDNMLDRAHEQILLPLEEFRKVHIGGVKENKKKYDKKTAKFCQAQERFLNMSSKKSSPAVIETNLTLSTKYNEDGTLDDVGFAFVKKCIDTLEKRGLEEEGLYRIGGVSTKITKLLQMGLDRKKTEKDRLEFFKDDQMGNGDILESKTIASALKQYLRHLNEPLMTFRLHHAFISAASVVFGPTLLRAAEETVAAILDIKFNNVVIEILIENYDKIFKNMPPIANAGGDLYLMQQSTSPSFHRPDSRGSGITGSTKLGVTGIVGGSQIYSKERALSTTHAIYAQTQPVVRVVAKSNYTEPIMSSSLQNISNGTPSLYSKGTNHYPTYEAKPTIISSVNTDSCTSAHATNREQSIQHHAKTSTDSSPTHHHVQHAAQNTISTSFPSGPIGTPFGSFSGQPPPITSMSQNSSISGINNMTSCDITLPHGTYNRISVLASSDSNLTGSRKELSVYEKINSTSSSTESICSSTGIVTSNAMNTLRNQHGTWIANDYNNTTIGNKNTTKYDGGGNNNSNRSIITTT</sequence>
<evidence type="ECO:0000313" key="3">
    <source>
        <dbReference type="EnsemblMetazoa" id="ADIR003909-PA"/>
    </source>
</evidence>